<keyword evidence="5" id="KW-1185">Reference proteome</keyword>
<dbReference type="AlphaFoldDB" id="A0A835WFR1"/>
<sequence>MVFTFGRLLRFNAALLVVVVAASVNAIELADKRDRVKSCTKRYREKSEKRVAEDPDLPGGEGGNGKAKYGRLGALLQKDDRDSKLAKLRDPKSNSKARKFDQIDGTCKASKVETKKSKAKNACHGKGKGKKDDAECGFLALGGTTQTTCSDLDCREDCLEASKAEADTSVAVRRMLLEGDDGDEFEDAEEDTEQEDETLDLGADLLADREWERMCVTLDDDVDTNRTDTYVDSLTEATPTARRMRRRQLSAESFTQPNTPQELKDAGVITLDVDCSKNVHGLCRMGQARYPTLADWRHAEVTNMIEAKGFAGWSDKANDPYYQDKKTATEKGSYYTEVLLGMSYVNLALGTAQTIAGTTEVSTGFASPFFAALVQFNPWKMAAGIVKGAFEIATTALAAEAVTTAVHDAGLNSIEITSVHENARVAIYNQHKSLAATKAKTESTANELVKAASDNTQQILDLLTITKQGLLDKEEAESKATRTNLTAEVKQLKDNVKKAIADLKAYYEARISALEDELCASKAQLALLAEDQNQERKVILTPEGRRNMYNSAPKAQPPFAELECVDPLAFWETCSARRPALKDVENLIIKNRPIASCKPI</sequence>
<name>A0A835WFR1_9CHLO</name>
<dbReference type="Proteomes" id="UP000613740">
    <property type="component" value="Unassembled WGS sequence"/>
</dbReference>
<reference evidence="4" key="1">
    <citation type="journal article" date="2020" name="bioRxiv">
        <title>Comparative genomics of Chlamydomonas.</title>
        <authorList>
            <person name="Craig R.J."/>
            <person name="Hasan A.R."/>
            <person name="Ness R.W."/>
            <person name="Keightley P.D."/>
        </authorList>
    </citation>
    <scope>NUCLEOTIDE SEQUENCE</scope>
    <source>
        <strain evidence="4">CCAP 11/173</strain>
    </source>
</reference>
<evidence type="ECO:0000313" key="4">
    <source>
        <dbReference type="EMBL" id="KAG2446561.1"/>
    </source>
</evidence>
<feature type="signal peptide" evidence="3">
    <location>
        <begin position="1"/>
        <end position="26"/>
    </location>
</feature>
<evidence type="ECO:0000256" key="3">
    <source>
        <dbReference type="SAM" id="SignalP"/>
    </source>
</evidence>
<comment type="caution">
    <text evidence="4">The sequence shown here is derived from an EMBL/GenBank/DDBJ whole genome shotgun (WGS) entry which is preliminary data.</text>
</comment>
<evidence type="ECO:0000313" key="5">
    <source>
        <dbReference type="Proteomes" id="UP000613740"/>
    </source>
</evidence>
<feature type="chain" id="PRO_5032771678" evidence="3">
    <location>
        <begin position="27"/>
        <end position="600"/>
    </location>
</feature>
<evidence type="ECO:0000256" key="2">
    <source>
        <dbReference type="SAM" id="MobiDB-lite"/>
    </source>
</evidence>
<feature type="coiled-coil region" evidence="1">
    <location>
        <begin position="475"/>
        <end position="509"/>
    </location>
</feature>
<protein>
    <submittedName>
        <fullName evidence="4">Uncharacterized protein</fullName>
    </submittedName>
</protein>
<evidence type="ECO:0000256" key="1">
    <source>
        <dbReference type="SAM" id="Coils"/>
    </source>
</evidence>
<gene>
    <name evidence="4" type="ORF">HYH02_008548</name>
</gene>
<keyword evidence="1" id="KW-0175">Coiled coil</keyword>
<feature type="region of interest" description="Disordered" evidence="2">
    <location>
        <begin position="41"/>
        <end position="68"/>
    </location>
</feature>
<dbReference type="EMBL" id="JAEHOD010000026">
    <property type="protein sequence ID" value="KAG2446561.1"/>
    <property type="molecule type" value="Genomic_DNA"/>
</dbReference>
<proteinExistence type="predicted"/>
<keyword evidence="3" id="KW-0732">Signal</keyword>
<dbReference type="OrthoDB" id="537334at2759"/>
<accession>A0A835WFR1</accession>
<organism evidence="4 5">
    <name type="scientific">Chlamydomonas schloesseri</name>
    <dbReference type="NCBI Taxonomy" id="2026947"/>
    <lineage>
        <taxon>Eukaryota</taxon>
        <taxon>Viridiplantae</taxon>
        <taxon>Chlorophyta</taxon>
        <taxon>core chlorophytes</taxon>
        <taxon>Chlorophyceae</taxon>
        <taxon>CS clade</taxon>
        <taxon>Chlamydomonadales</taxon>
        <taxon>Chlamydomonadaceae</taxon>
        <taxon>Chlamydomonas</taxon>
    </lineage>
</organism>